<keyword evidence="3" id="KW-1185">Reference proteome</keyword>
<reference evidence="2 3" key="1">
    <citation type="submission" date="2018-03" db="EMBL/GenBank/DDBJ databases">
        <title>Bacillus urumqiensis sp. nov., a moderately haloalkaliphilic bacterium isolated from a salt lake.</title>
        <authorList>
            <person name="Zhao B."/>
            <person name="Liao Z."/>
        </authorList>
    </citation>
    <scope>NUCLEOTIDE SEQUENCE [LARGE SCALE GENOMIC DNA]</scope>
    <source>
        <strain evidence="2 3">BZ-SZ-XJ18</strain>
    </source>
</reference>
<proteinExistence type="predicted"/>
<organism evidence="2 3">
    <name type="scientific">Alkalicoccus urumqiensis</name>
    <name type="common">Bacillus urumqiensis</name>
    <dbReference type="NCBI Taxonomy" id="1548213"/>
    <lineage>
        <taxon>Bacteria</taxon>
        <taxon>Bacillati</taxon>
        <taxon>Bacillota</taxon>
        <taxon>Bacilli</taxon>
        <taxon>Bacillales</taxon>
        <taxon>Bacillaceae</taxon>
        <taxon>Alkalicoccus</taxon>
    </lineage>
</organism>
<dbReference type="EMBL" id="PVNS01000007">
    <property type="protein sequence ID" value="PRO65651.1"/>
    <property type="molecule type" value="Genomic_DNA"/>
</dbReference>
<dbReference type="GO" id="GO:0016887">
    <property type="term" value="F:ATP hydrolysis activity"/>
    <property type="evidence" value="ECO:0007669"/>
    <property type="project" value="InterPro"/>
</dbReference>
<evidence type="ECO:0000259" key="1">
    <source>
        <dbReference type="Pfam" id="PF13304"/>
    </source>
</evidence>
<protein>
    <submittedName>
        <fullName evidence="2">AAA family ATPase</fullName>
    </submittedName>
</protein>
<dbReference type="AlphaFoldDB" id="A0A2P6MHA9"/>
<feature type="domain" description="ATPase AAA-type core" evidence="1">
    <location>
        <begin position="58"/>
        <end position="316"/>
    </location>
</feature>
<dbReference type="Proteomes" id="UP000243650">
    <property type="component" value="Unassembled WGS sequence"/>
</dbReference>
<evidence type="ECO:0000313" key="2">
    <source>
        <dbReference type="EMBL" id="PRO65651.1"/>
    </source>
</evidence>
<dbReference type="PANTHER" id="PTHR40396">
    <property type="entry name" value="ATPASE-LIKE PROTEIN"/>
    <property type="match status" value="1"/>
</dbReference>
<dbReference type="InterPro" id="IPR003959">
    <property type="entry name" value="ATPase_AAA_core"/>
</dbReference>
<dbReference type="OrthoDB" id="9809324at2"/>
<accession>A0A2P6MHA9</accession>
<dbReference type="Pfam" id="PF13304">
    <property type="entry name" value="AAA_21"/>
    <property type="match status" value="1"/>
</dbReference>
<dbReference type="Gene3D" id="3.40.50.300">
    <property type="entry name" value="P-loop containing nucleotide triphosphate hydrolases"/>
    <property type="match status" value="1"/>
</dbReference>
<dbReference type="InterPro" id="IPR027417">
    <property type="entry name" value="P-loop_NTPase"/>
</dbReference>
<sequence>MMRSEGGAVMKLLRIQVDGHTFFKDHLVDMDFIARDRVTEEYEVNHLFGSIYTKTAMAVCGVNASGKTTLLEVLRTVTNIFVNGRSVREFIQADRYLANTVFTIWFYQDNAIYELRSQLKKVDKKWLFEEEELRKKPVSRGNTRKKLFVFTDKDLLMKRSKEDTRFLPDDVTMLTSLLKHSKTEAIDHMHYTEHNELGISGDIPTKFTQLLDPSIEYIRRDPKQEGNVCMKFHGRPEITVPEEDQQLYLSSGTVKGLNFLGYGYLALQSGGYFIVDEIENHFHKAIVEILLHFFADPEVNAFGATLIFSTHYVEILESMDRKDTIYITRKTEEGITVGSFSSENVRNDMKKSDLFLSNRLEGTAPSYSRYMELKRDLVKNIQSKVEETV</sequence>
<name>A0A2P6MHA9_ALKUR</name>
<dbReference type="SUPFAM" id="SSF52540">
    <property type="entry name" value="P-loop containing nucleoside triphosphate hydrolases"/>
    <property type="match status" value="1"/>
</dbReference>
<comment type="caution">
    <text evidence="2">The sequence shown here is derived from an EMBL/GenBank/DDBJ whole genome shotgun (WGS) entry which is preliminary data.</text>
</comment>
<gene>
    <name evidence="2" type="ORF">C6I21_09010</name>
</gene>
<dbReference type="GO" id="GO:0005524">
    <property type="term" value="F:ATP binding"/>
    <property type="evidence" value="ECO:0007669"/>
    <property type="project" value="InterPro"/>
</dbReference>
<evidence type="ECO:0000313" key="3">
    <source>
        <dbReference type="Proteomes" id="UP000243650"/>
    </source>
</evidence>
<dbReference type="PANTHER" id="PTHR40396:SF1">
    <property type="entry name" value="ATPASE AAA-TYPE CORE DOMAIN-CONTAINING PROTEIN"/>
    <property type="match status" value="1"/>
</dbReference>